<gene>
    <name evidence="3" type="ORF">FHX37_1596</name>
</gene>
<dbReference type="SUPFAM" id="SSF52540">
    <property type="entry name" value="P-loop containing nucleoside triphosphate hydrolases"/>
    <property type="match status" value="1"/>
</dbReference>
<dbReference type="Pfam" id="PF13469">
    <property type="entry name" value="Sulfotransfer_3"/>
    <property type="match status" value="1"/>
</dbReference>
<comment type="caution">
    <text evidence="3">The sequence shown here is derived from an EMBL/GenBank/DDBJ whole genome shotgun (WGS) entry which is preliminary data.</text>
</comment>
<dbReference type="Gene3D" id="3.40.50.300">
    <property type="entry name" value="P-loop containing nucleotide triphosphate hydrolases"/>
    <property type="match status" value="1"/>
</dbReference>
<name>A0A543NIL9_9ACTN</name>
<keyword evidence="4" id="KW-1185">Reference proteome</keyword>
<dbReference type="PANTHER" id="PTHR12788:SF10">
    <property type="entry name" value="PROTEIN-TYROSINE SULFOTRANSFERASE"/>
    <property type="match status" value="1"/>
</dbReference>
<evidence type="ECO:0000313" key="3">
    <source>
        <dbReference type="EMBL" id="TQN31677.1"/>
    </source>
</evidence>
<accession>A0A543NIL9</accession>
<dbReference type="InterPro" id="IPR027417">
    <property type="entry name" value="P-loop_NTPase"/>
</dbReference>
<sequence length="319" mass="36962">MQLMLHSHPRIAVPPETRFLLRAYREREYFGDLRVPENRRSLAEWIVGRKKTRFRDLGLAPREIVDEIVAGPPTLGSALGIVFRAYARRFGKPRWGDKRPAYYQNINAIMRLFPDAQIVQLIRDGRDCVGSLKQMPWYRHNSYHAISTWAEAIDYGRSAAARLGPDTFYQVRYESLIADPQRELTALCDFLGEKFDPAMCEPREVADVAVPKRKTWHENTHGAVTQSTAGTWEKRLAPWELQLCESALGSRLRDNGYELSGAESPPVKHWLRYTGTATKRRYRNRKRSTQDMLRRMREPDDQLPCRLPEQQRPGTSEHA</sequence>
<dbReference type="PANTHER" id="PTHR12788">
    <property type="entry name" value="PROTEIN-TYROSINE SULFOTRANSFERASE 2"/>
    <property type="match status" value="1"/>
</dbReference>
<feature type="region of interest" description="Disordered" evidence="2">
    <location>
        <begin position="281"/>
        <end position="319"/>
    </location>
</feature>
<protein>
    <submittedName>
        <fullName evidence="3">Sulfotransferase family protein</fullName>
    </submittedName>
</protein>
<reference evidence="3 4" key="1">
    <citation type="submission" date="2019-06" db="EMBL/GenBank/DDBJ databases">
        <title>Sequencing the genomes of 1000 actinobacteria strains.</title>
        <authorList>
            <person name="Klenk H.-P."/>
        </authorList>
    </citation>
    <scope>NUCLEOTIDE SEQUENCE [LARGE SCALE GENOMIC DNA]</scope>
    <source>
        <strain evidence="3 4">DSM 45015</strain>
    </source>
</reference>
<organism evidence="3 4">
    <name type="scientific">Haloactinospora alba</name>
    <dbReference type="NCBI Taxonomy" id="405555"/>
    <lineage>
        <taxon>Bacteria</taxon>
        <taxon>Bacillati</taxon>
        <taxon>Actinomycetota</taxon>
        <taxon>Actinomycetes</taxon>
        <taxon>Streptosporangiales</taxon>
        <taxon>Nocardiopsidaceae</taxon>
        <taxon>Haloactinospora</taxon>
    </lineage>
</organism>
<dbReference type="Proteomes" id="UP000317422">
    <property type="component" value="Unassembled WGS sequence"/>
</dbReference>
<dbReference type="EMBL" id="VFQC01000001">
    <property type="protein sequence ID" value="TQN31677.1"/>
    <property type="molecule type" value="Genomic_DNA"/>
</dbReference>
<evidence type="ECO:0000313" key="4">
    <source>
        <dbReference type="Proteomes" id="UP000317422"/>
    </source>
</evidence>
<dbReference type="InterPro" id="IPR026634">
    <property type="entry name" value="TPST-like"/>
</dbReference>
<keyword evidence="1 3" id="KW-0808">Transferase</keyword>
<proteinExistence type="predicted"/>
<feature type="compositionally biased region" description="Basic and acidic residues" evidence="2">
    <location>
        <begin position="288"/>
        <end position="300"/>
    </location>
</feature>
<evidence type="ECO:0000256" key="2">
    <source>
        <dbReference type="SAM" id="MobiDB-lite"/>
    </source>
</evidence>
<evidence type="ECO:0000256" key="1">
    <source>
        <dbReference type="ARBA" id="ARBA00022679"/>
    </source>
</evidence>
<dbReference type="GO" id="GO:0008476">
    <property type="term" value="F:protein-tyrosine sulfotransferase activity"/>
    <property type="evidence" value="ECO:0007669"/>
    <property type="project" value="InterPro"/>
</dbReference>
<dbReference type="AlphaFoldDB" id="A0A543NIL9"/>